<dbReference type="AlphaFoldDB" id="A0AAW2Z4T0"/>
<keyword evidence="2" id="KW-1185">Reference proteome</keyword>
<dbReference type="EMBL" id="JAOPGA020001043">
    <property type="protein sequence ID" value="KAL0484460.1"/>
    <property type="molecule type" value="Genomic_DNA"/>
</dbReference>
<accession>A0AAW2Z4T0</accession>
<dbReference type="Proteomes" id="UP001431209">
    <property type="component" value="Unassembled WGS sequence"/>
</dbReference>
<evidence type="ECO:0000313" key="2">
    <source>
        <dbReference type="Proteomes" id="UP001431209"/>
    </source>
</evidence>
<name>A0AAW2Z4T0_9EUKA</name>
<organism evidence="1 2">
    <name type="scientific">Acrasis kona</name>
    <dbReference type="NCBI Taxonomy" id="1008807"/>
    <lineage>
        <taxon>Eukaryota</taxon>
        <taxon>Discoba</taxon>
        <taxon>Heterolobosea</taxon>
        <taxon>Tetramitia</taxon>
        <taxon>Eutetramitia</taxon>
        <taxon>Acrasidae</taxon>
        <taxon>Acrasis</taxon>
    </lineage>
</organism>
<reference evidence="1 2" key="1">
    <citation type="submission" date="2024-03" db="EMBL/GenBank/DDBJ databases">
        <title>The Acrasis kona genome and developmental transcriptomes reveal deep origins of eukaryotic multicellular pathways.</title>
        <authorList>
            <person name="Sheikh S."/>
            <person name="Fu C.-J."/>
            <person name="Brown M.W."/>
            <person name="Baldauf S.L."/>
        </authorList>
    </citation>
    <scope>NUCLEOTIDE SEQUENCE [LARGE SCALE GENOMIC DNA]</scope>
    <source>
        <strain evidence="1 2">ATCC MYA-3509</strain>
    </source>
</reference>
<comment type="caution">
    <text evidence="1">The sequence shown here is derived from an EMBL/GenBank/DDBJ whole genome shotgun (WGS) entry which is preliminary data.</text>
</comment>
<gene>
    <name evidence="1" type="ORF">AKO1_005151</name>
</gene>
<sequence>MKYLSCSADRLQLAERIIEGVWSTYKFPAVEDTKNHKLIFPETNPQGLDLKHQYFHEPSCLHNEGVWHNCMMGLNYVLASKTQLRINEKSEAVNESLHKNLKQLNYDFERNLFRNRTHSPYWDHSTIKIKARPFGKHYEQDDTHCLNTNALSIIYWSFLTQGNIDIEHMWESIQKTFYCEEFNLYKKVPNVQKYRAIDHAILLLAAHLHCLALINDSRRQFLQKLILDLTNVLLNVFNYADPDLIKSYVVPCENENKNSSRIQRFAWQDTWIAITLEMLNVNVDVLTKNIYETFVEQSTGLLYNEPRVNGQTSWGASLCVFTGDLSLFYLLLSLQNKAADHPFSASFDQFLQDNLIMNSISNTCLVAESREFLEPSLWASSELTFALLMSSMDLKF</sequence>
<evidence type="ECO:0000313" key="1">
    <source>
        <dbReference type="EMBL" id="KAL0484460.1"/>
    </source>
</evidence>
<proteinExistence type="predicted"/>
<protein>
    <submittedName>
        <fullName evidence="1">Uncharacterized protein</fullName>
    </submittedName>
</protein>